<evidence type="ECO:0000313" key="2">
    <source>
        <dbReference type="EMBL" id="GMF35082.1"/>
    </source>
</evidence>
<reference evidence="2" key="1">
    <citation type="submission" date="2023-04" db="EMBL/GenBank/DDBJ databases">
        <title>Phytophthora fragariaefolia NBRC 109709.</title>
        <authorList>
            <person name="Ichikawa N."/>
            <person name="Sato H."/>
            <person name="Tonouchi N."/>
        </authorList>
    </citation>
    <scope>NUCLEOTIDE SEQUENCE</scope>
    <source>
        <strain evidence="2">NBRC 109709</strain>
    </source>
</reference>
<feature type="region of interest" description="Disordered" evidence="1">
    <location>
        <begin position="74"/>
        <end position="97"/>
    </location>
</feature>
<evidence type="ECO:0000313" key="3">
    <source>
        <dbReference type="Proteomes" id="UP001165121"/>
    </source>
</evidence>
<sequence length="97" mass="10036">MDGQAIVELCNASTEEFWVTRGTVVVSASVVPKSALASESKTDDVSKCFVTSEEGETVATARSETTAVNLGEKVMAAKPDVPPDKGSGMKADARSLG</sequence>
<keyword evidence="3" id="KW-1185">Reference proteome</keyword>
<name>A0A9W6XBB9_9STRA</name>
<dbReference type="EMBL" id="BSXT01000847">
    <property type="protein sequence ID" value="GMF35082.1"/>
    <property type="molecule type" value="Genomic_DNA"/>
</dbReference>
<comment type="caution">
    <text evidence="2">The sequence shown here is derived from an EMBL/GenBank/DDBJ whole genome shotgun (WGS) entry which is preliminary data.</text>
</comment>
<organism evidence="2 3">
    <name type="scientific">Phytophthora fragariaefolia</name>
    <dbReference type="NCBI Taxonomy" id="1490495"/>
    <lineage>
        <taxon>Eukaryota</taxon>
        <taxon>Sar</taxon>
        <taxon>Stramenopiles</taxon>
        <taxon>Oomycota</taxon>
        <taxon>Peronosporomycetes</taxon>
        <taxon>Peronosporales</taxon>
        <taxon>Peronosporaceae</taxon>
        <taxon>Phytophthora</taxon>
    </lineage>
</organism>
<dbReference type="Proteomes" id="UP001165121">
    <property type="component" value="Unassembled WGS sequence"/>
</dbReference>
<gene>
    <name evidence="2" type="ORF">Pfra01_000920000</name>
</gene>
<protein>
    <submittedName>
        <fullName evidence="2">Unnamed protein product</fullName>
    </submittedName>
</protein>
<dbReference type="AlphaFoldDB" id="A0A9W6XBB9"/>
<evidence type="ECO:0000256" key="1">
    <source>
        <dbReference type="SAM" id="MobiDB-lite"/>
    </source>
</evidence>
<proteinExistence type="predicted"/>
<accession>A0A9W6XBB9</accession>